<accession>A0A6C0JE73</accession>
<sequence length="353" mass="41693">MNDNEINDVRKASEFRSITFSGYQKVKVKKTLIECLSSSKIEPACYWFAELICAGHFVESWELIILFVSKYLHLGNPLLPTYISRRMDNFKDIISNGYIGNELRLRNNQKVRTLFAEIAATLCLSRRRHVFEAVKIKKKDEFNLSHMTSKLKAPNISFIEHIFTEEDPKELFIAANEFAYHLSDESKNCYTACYWLEWMIEFEMICKKNKDVIVSQRREWVPVNEKYKKDPIWLVWDIILRQSEKKNCKITKKVLESLLGMFCLRFTVGVKKRRRFLMYYAIAMLTEIVDKKIPIWSDKKQIKQITSKINIIYKQIKKNEKAPATDYLFAGTEKSNLDKTIERLEKMNQLMGI</sequence>
<proteinExistence type="predicted"/>
<protein>
    <submittedName>
        <fullName evidence="1">Uncharacterized protein</fullName>
    </submittedName>
</protein>
<reference evidence="1" key="1">
    <citation type="journal article" date="2020" name="Nature">
        <title>Giant virus diversity and host interactions through global metagenomics.</title>
        <authorList>
            <person name="Schulz F."/>
            <person name="Roux S."/>
            <person name="Paez-Espino D."/>
            <person name="Jungbluth S."/>
            <person name="Walsh D.A."/>
            <person name="Denef V.J."/>
            <person name="McMahon K.D."/>
            <person name="Konstantinidis K.T."/>
            <person name="Eloe-Fadrosh E.A."/>
            <person name="Kyrpides N.C."/>
            <person name="Woyke T."/>
        </authorList>
    </citation>
    <scope>NUCLEOTIDE SEQUENCE</scope>
    <source>
        <strain evidence="1">GVMAG-M-3300025890-48</strain>
    </source>
</reference>
<dbReference type="AlphaFoldDB" id="A0A6C0JE73"/>
<name>A0A6C0JE73_9ZZZZ</name>
<dbReference type="EMBL" id="MN740368">
    <property type="protein sequence ID" value="QHU03046.1"/>
    <property type="molecule type" value="Genomic_DNA"/>
</dbReference>
<evidence type="ECO:0000313" key="1">
    <source>
        <dbReference type="EMBL" id="QHU03046.1"/>
    </source>
</evidence>
<organism evidence="1">
    <name type="scientific">viral metagenome</name>
    <dbReference type="NCBI Taxonomy" id="1070528"/>
    <lineage>
        <taxon>unclassified sequences</taxon>
        <taxon>metagenomes</taxon>
        <taxon>organismal metagenomes</taxon>
    </lineage>
</organism>